<name>A0A251X1K4_9RHOB</name>
<comment type="subcellular location">
    <subcellularLocation>
        <location evidence="13">Cell membrane</location>
        <topology evidence="13">Single-pass membrane protein</topology>
    </subcellularLocation>
    <subcellularLocation>
        <location evidence="12">Endomembrane system</location>
        <topology evidence="12">Single-pass membrane protein</topology>
    </subcellularLocation>
</comment>
<keyword evidence="2 13" id="KW-0813">Transport</keyword>
<keyword evidence="16" id="KW-0732">Signal</keyword>
<dbReference type="HAMAP" id="MF_01398">
    <property type="entry name" value="ATP_synth_b_bprime"/>
    <property type="match status" value="1"/>
</dbReference>
<evidence type="ECO:0000256" key="16">
    <source>
        <dbReference type="SAM" id="SignalP"/>
    </source>
</evidence>
<dbReference type="GO" id="GO:0005886">
    <property type="term" value="C:plasma membrane"/>
    <property type="evidence" value="ECO:0007669"/>
    <property type="project" value="UniProtKB-SubCell"/>
</dbReference>
<evidence type="ECO:0000256" key="1">
    <source>
        <dbReference type="ARBA" id="ARBA00005513"/>
    </source>
</evidence>
<dbReference type="Proteomes" id="UP000194664">
    <property type="component" value="Unassembled WGS sequence"/>
</dbReference>
<dbReference type="Pfam" id="PF00430">
    <property type="entry name" value="ATP-synt_B"/>
    <property type="match status" value="1"/>
</dbReference>
<keyword evidence="3 13" id="KW-0138">CF(0)</keyword>
<gene>
    <name evidence="13" type="primary">atpF</name>
    <name evidence="17" type="ORF">BVC71_01780</name>
</gene>
<sequence>MKKFLIPAFALMAQPALAASKNPFSADFYSLSNSDLIVTLAFLLFVGVLVYFKVPGKIGEMLDGRADSISKELNEAKAIREEAQALLASYERKQQEVQEQSARIVATAKEEAEKAAAQAKLDIAESVQRRLTAAQEQIANAEASAVREVRDSAINVAVSAARDVVAKQMTAASANKLIDDAIATVDAKLH</sequence>
<feature type="coiled-coil region" evidence="15">
    <location>
        <begin position="66"/>
        <end position="144"/>
    </location>
</feature>
<keyword evidence="4 13" id="KW-0812">Transmembrane</keyword>
<feature type="transmembrane region" description="Helical" evidence="13">
    <location>
        <begin position="34"/>
        <end position="52"/>
    </location>
</feature>
<dbReference type="InterPro" id="IPR050059">
    <property type="entry name" value="ATP_synthase_B_chain"/>
</dbReference>
<dbReference type="NCBIfam" id="NF009989">
    <property type="entry name" value="PRK13455.1"/>
    <property type="match status" value="1"/>
</dbReference>
<keyword evidence="13" id="KW-1003">Cell membrane</keyword>
<comment type="function">
    <text evidence="10 13">F(1)F(0) ATP synthase produces ATP from ADP in the presence of a proton or sodium gradient. F-type ATPases consist of two structural domains, F(1) containing the extramembraneous catalytic core and F(0) containing the membrane proton channel, linked together by a central stalk and a peripheral stalk. During catalysis, ATP synthesis in the catalytic domain of F(1) is coupled via a rotary mechanism of the central stalk subunits to proton translocation.</text>
</comment>
<dbReference type="EMBL" id="MSPP01000001">
    <property type="protein sequence ID" value="OUD10268.1"/>
    <property type="molecule type" value="Genomic_DNA"/>
</dbReference>
<evidence type="ECO:0000256" key="14">
    <source>
        <dbReference type="RuleBase" id="RU003848"/>
    </source>
</evidence>
<protein>
    <recommendedName>
        <fullName evidence="13">ATP synthase subunit b</fullName>
    </recommendedName>
    <alternativeName>
        <fullName evidence="13">ATP synthase F(0) sector subunit b</fullName>
    </alternativeName>
    <alternativeName>
        <fullName evidence="13">ATPase subunit I</fullName>
    </alternativeName>
    <alternativeName>
        <fullName evidence="13">F-type ATPase subunit b</fullName>
        <shortName evidence="13">F-ATPase subunit b</shortName>
    </alternativeName>
</protein>
<keyword evidence="7 13" id="KW-0406">Ion transport</keyword>
<feature type="signal peptide" evidence="16">
    <location>
        <begin position="1"/>
        <end position="18"/>
    </location>
</feature>
<evidence type="ECO:0000256" key="11">
    <source>
        <dbReference type="ARBA" id="ARBA00025614"/>
    </source>
</evidence>
<dbReference type="PANTHER" id="PTHR33445">
    <property type="entry name" value="ATP SYNTHASE SUBUNIT B', CHLOROPLASTIC"/>
    <property type="match status" value="1"/>
</dbReference>
<evidence type="ECO:0000256" key="4">
    <source>
        <dbReference type="ARBA" id="ARBA00022692"/>
    </source>
</evidence>
<evidence type="ECO:0000256" key="9">
    <source>
        <dbReference type="ARBA" id="ARBA00023310"/>
    </source>
</evidence>
<keyword evidence="6 13" id="KW-1133">Transmembrane helix</keyword>
<dbReference type="OrthoDB" id="8479836at2"/>
<keyword evidence="15" id="KW-0175">Coiled coil</keyword>
<dbReference type="GO" id="GO:0045259">
    <property type="term" value="C:proton-transporting ATP synthase complex"/>
    <property type="evidence" value="ECO:0007669"/>
    <property type="project" value="UniProtKB-KW"/>
</dbReference>
<evidence type="ECO:0000256" key="12">
    <source>
        <dbReference type="ARBA" id="ARBA00037847"/>
    </source>
</evidence>
<evidence type="ECO:0000313" key="18">
    <source>
        <dbReference type="Proteomes" id="UP000194664"/>
    </source>
</evidence>
<keyword evidence="8 13" id="KW-0472">Membrane</keyword>
<evidence type="ECO:0000256" key="15">
    <source>
        <dbReference type="SAM" id="Coils"/>
    </source>
</evidence>
<proteinExistence type="inferred from homology"/>
<dbReference type="AlphaFoldDB" id="A0A251X1K4"/>
<evidence type="ECO:0000256" key="13">
    <source>
        <dbReference type="HAMAP-Rule" id="MF_01398"/>
    </source>
</evidence>
<dbReference type="RefSeq" id="WP_086449918.1">
    <property type="nucleotide sequence ID" value="NZ_MSPP01000001.1"/>
</dbReference>
<comment type="caution">
    <text evidence="17">The sequence shown here is derived from an EMBL/GenBank/DDBJ whole genome shotgun (WGS) entry which is preliminary data.</text>
</comment>
<dbReference type="GO" id="GO:0046933">
    <property type="term" value="F:proton-transporting ATP synthase activity, rotational mechanism"/>
    <property type="evidence" value="ECO:0007669"/>
    <property type="project" value="UniProtKB-UniRule"/>
</dbReference>
<evidence type="ECO:0000256" key="10">
    <source>
        <dbReference type="ARBA" id="ARBA00025198"/>
    </source>
</evidence>
<keyword evidence="5 13" id="KW-0375">Hydrogen ion transport</keyword>
<accession>A0A251X1K4</accession>
<organism evidence="17 18">
    <name type="scientific">Marivivens niveibacter</name>
    <dbReference type="NCBI Taxonomy" id="1930667"/>
    <lineage>
        <taxon>Bacteria</taxon>
        <taxon>Pseudomonadati</taxon>
        <taxon>Pseudomonadota</taxon>
        <taxon>Alphaproteobacteria</taxon>
        <taxon>Rhodobacterales</taxon>
        <taxon>Paracoccaceae</taxon>
        <taxon>Marivivens group</taxon>
        <taxon>Marivivens</taxon>
    </lineage>
</organism>
<dbReference type="InterPro" id="IPR002146">
    <property type="entry name" value="ATP_synth_b/b'su_bac/chlpt"/>
</dbReference>
<evidence type="ECO:0000256" key="2">
    <source>
        <dbReference type="ARBA" id="ARBA00022448"/>
    </source>
</evidence>
<dbReference type="PANTHER" id="PTHR33445:SF1">
    <property type="entry name" value="ATP SYNTHASE SUBUNIT B"/>
    <property type="match status" value="1"/>
</dbReference>
<comment type="subunit">
    <text evidence="13">F-type ATPases have 2 components, F(1) - the catalytic core - and F(0) - the membrane proton channel. F(1) has five subunits: alpha(3), beta(3), gamma(1), delta(1), epsilon(1). F(0) has three main subunits: a(1), b(2) and c(10-14). The alpha and beta chains form an alternating ring which encloses part of the gamma chain. F(1) is attached to F(0) by a central stalk formed by the gamma and epsilon chains, while a peripheral stalk is formed by the delta and b chains.</text>
</comment>
<dbReference type="GO" id="GO:0046961">
    <property type="term" value="F:proton-transporting ATPase activity, rotational mechanism"/>
    <property type="evidence" value="ECO:0007669"/>
    <property type="project" value="TreeGrafter"/>
</dbReference>
<evidence type="ECO:0000313" key="17">
    <source>
        <dbReference type="EMBL" id="OUD10268.1"/>
    </source>
</evidence>
<evidence type="ECO:0000256" key="3">
    <source>
        <dbReference type="ARBA" id="ARBA00022547"/>
    </source>
</evidence>
<dbReference type="CDD" id="cd06503">
    <property type="entry name" value="ATP-synt_Fo_b"/>
    <property type="match status" value="1"/>
</dbReference>
<comment type="similarity">
    <text evidence="1 13 14">Belongs to the ATPase B chain family.</text>
</comment>
<keyword evidence="9 13" id="KW-0066">ATP synthesis</keyword>
<evidence type="ECO:0000256" key="8">
    <source>
        <dbReference type="ARBA" id="ARBA00023136"/>
    </source>
</evidence>
<feature type="chain" id="PRO_5012580799" description="ATP synthase subunit b" evidence="16">
    <location>
        <begin position="19"/>
        <end position="190"/>
    </location>
</feature>
<evidence type="ECO:0000256" key="6">
    <source>
        <dbReference type="ARBA" id="ARBA00022989"/>
    </source>
</evidence>
<comment type="function">
    <text evidence="11">Component of the F(0) channel, it forms part of the peripheral stalk, linking F(1) to F(0). The b'-subunit is a diverged and duplicated form of b found in plants and photosynthetic bacteria.</text>
</comment>
<dbReference type="GO" id="GO:0012505">
    <property type="term" value="C:endomembrane system"/>
    <property type="evidence" value="ECO:0007669"/>
    <property type="project" value="UniProtKB-SubCell"/>
</dbReference>
<evidence type="ECO:0000256" key="7">
    <source>
        <dbReference type="ARBA" id="ARBA00023065"/>
    </source>
</evidence>
<reference evidence="17 18" key="1">
    <citation type="submission" date="2016-12" db="EMBL/GenBank/DDBJ databases">
        <title>The draft genome sequence of HSLHS2.</title>
        <authorList>
            <person name="Hu D."/>
            <person name="Wang L."/>
            <person name="Shao Z."/>
        </authorList>
    </citation>
    <scope>NUCLEOTIDE SEQUENCE [LARGE SCALE GENOMIC DNA]</scope>
    <source>
        <strain evidence="17">MCCC 1A06712</strain>
    </source>
</reference>
<keyword evidence="18" id="KW-1185">Reference proteome</keyword>
<evidence type="ECO:0000256" key="5">
    <source>
        <dbReference type="ARBA" id="ARBA00022781"/>
    </source>
</evidence>